<dbReference type="RefSeq" id="WP_074758993.1">
    <property type="nucleotide sequence ID" value="NZ_FOGJ01000046.1"/>
</dbReference>
<sequence>MGFFSHHDNKKNSGGGDIDYERLRHDLVEEFFAEGVAYSGNLGFLDALEVKEASHEELLRIARREGVNVDRYRR</sequence>
<gene>
    <name evidence="1" type="ORF">SAMN04487884_14617</name>
</gene>
<proteinExistence type="predicted"/>
<name>A0A1H9X6Q3_BUTFI</name>
<dbReference type="AlphaFoldDB" id="A0A1H9X6Q3"/>
<dbReference type="OrthoDB" id="2005671at2"/>
<dbReference type="Proteomes" id="UP000182584">
    <property type="component" value="Unassembled WGS sequence"/>
</dbReference>
<reference evidence="1 2" key="1">
    <citation type="submission" date="2016-10" db="EMBL/GenBank/DDBJ databases">
        <authorList>
            <person name="de Groot N.N."/>
        </authorList>
    </citation>
    <scope>NUCLEOTIDE SEQUENCE [LARGE SCALE GENOMIC DNA]</scope>
    <source>
        <strain evidence="1 2">AR40</strain>
    </source>
</reference>
<accession>A0A1H9X6Q3</accession>
<evidence type="ECO:0000313" key="1">
    <source>
        <dbReference type="EMBL" id="SES41876.1"/>
    </source>
</evidence>
<dbReference type="EMBL" id="FOGJ01000046">
    <property type="protein sequence ID" value="SES41876.1"/>
    <property type="molecule type" value="Genomic_DNA"/>
</dbReference>
<evidence type="ECO:0000313" key="2">
    <source>
        <dbReference type="Proteomes" id="UP000182584"/>
    </source>
</evidence>
<organism evidence="1 2">
    <name type="scientific">Butyrivibrio fibrisolvens</name>
    <dbReference type="NCBI Taxonomy" id="831"/>
    <lineage>
        <taxon>Bacteria</taxon>
        <taxon>Bacillati</taxon>
        <taxon>Bacillota</taxon>
        <taxon>Clostridia</taxon>
        <taxon>Lachnospirales</taxon>
        <taxon>Lachnospiraceae</taxon>
        <taxon>Butyrivibrio</taxon>
    </lineage>
</organism>
<protein>
    <submittedName>
        <fullName evidence="1">Uncharacterized protein</fullName>
    </submittedName>
</protein>